<dbReference type="GO" id="GO:0008270">
    <property type="term" value="F:zinc ion binding"/>
    <property type="evidence" value="ECO:0007669"/>
    <property type="project" value="UniProtKB-KW"/>
</dbReference>
<organism evidence="5 6">
    <name type="scientific">Rousettus aegyptiacus</name>
    <name type="common">Egyptian fruit bat</name>
    <name type="synonym">Pteropus aegyptiacus</name>
    <dbReference type="NCBI Taxonomy" id="9407"/>
    <lineage>
        <taxon>Eukaryota</taxon>
        <taxon>Metazoa</taxon>
        <taxon>Chordata</taxon>
        <taxon>Craniata</taxon>
        <taxon>Vertebrata</taxon>
        <taxon>Euteleostomi</taxon>
        <taxon>Mammalia</taxon>
        <taxon>Eutheria</taxon>
        <taxon>Laurasiatheria</taxon>
        <taxon>Chiroptera</taxon>
        <taxon>Yinpterochiroptera</taxon>
        <taxon>Pteropodoidea</taxon>
        <taxon>Pteropodidae</taxon>
        <taxon>Rousettinae</taxon>
        <taxon>Rousettus</taxon>
    </lineage>
</organism>
<reference evidence="5 6" key="1">
    <citation type="journal article" date="2020" name="Nature">
        <title>Six reference-quality genomes reveal evolution of bat adaptations.</title>
        <authorList>
            <person name="Jebb D."/>
            <person name="Huang Z."/>
            <person name="Pippel M."/>
            <person name="Hughes G.M."/>
            <person name="Lavrichenko K."/>
            <person name="Devanna P."/>
            <person name="Winkler S."/>
            <person name="Jermiin L.S."/>
            <person name="Skirmuntt E.C."/>
            <person name="Katzourakis A."/>
            <person name="Burkitt-Gray L."/>
            <person name="Ray D.A."/>
            <person name="Sullivan K.A.M."/>
            <person name="Roscito J.G."/>
            <person name="Kirilenko B.M."/>
            <person name="Davalos L.M."/>
            <person name="Corthals A.P."/>
            <person name="Power M.L."/>
            <person name="Jones G."/>
            <person name="Ransome R.D."/>
            <person name="Dechmann D.K.N."/>
            <person name="Locatelli A.G."/>
            <person name="Puechmaille S.J."/>
            <person name="Fedrigo O."/>
            <person name="Jarvis E.D."/>
            <person name="Hiller M."/>
            <person name="Vernes S.C."/>
            <person name="Myers E.W."/>
            <person name="Teeling E.C."/>
        </authorList>
    </citation>
    <scope>NUCLEOTIDE SEQUENCE [LARGE SCALE GENOMIC DNA]</scope>
    <source>
        <strain evidence="5">MRouAeg1</strain>
        <tissue evidence="5">Muscle</tissue>
    </source>
</reference>
<evidence type="ECO:0000259" key="4">
    <source>
        <dbReference type="PROSITE" id="PS50158"/>
    </source>
</evidence>
<name>A0A7J8H1A4_ROUAE</name>
<dbReference type="Pfam" id="PF00098">
    <property type="entry name" value="zf-CCHC"/>
    <property type="match status" value="1"/>
</dbReference>
<gene>
    <name evidence="5" type="ORF">HJG63_011395</name>
</gene>
<keyword evidence="2" id="KW-0479">Metal-binding</keyword>
<dbReference type="InterPro" id="IPR029054">
    <property type="entry name" value="dUTPase-like"/>
</dbReference>
<dbReference type="PANTHER" id="PTHR40389:SF3">
    <property type="entry name" value="IGE-BINDING PROTEIN"/>
    <property type="match status" value="1"/>
</dbReference>
<dbReference type="InterPro" id="IPR008916">
    <property type="entry name" value="Retrov_capsid_C"/>
</dbReference>
<sequence>MQSPGESYTDFLSRLPTAIVRAVTLPEVQELLLESLAYKNANAECQRTLRPLKAQGAPLEEYIKACQDVASLTHQANLLAGASQKGFQSSQMKCYQCGKLGHFRKNCRRENKGREKVEYTKPPGRGQAPTEPCRRCGKGFHSKRQKWKLVVGKREASPLHLGPRENNLGLQSPVSSGLPHQMMQSESTRQRVRDLIHATAKGAALDIPAPQRFTLIPDGGVCKLSTNIFGPLPEGTVGLIVGQSSYTSKGIFVHTGVIDEDYDGEIRVMVSVSMTTQIAPGERFAQILLLPYVQGKAAPVRRTGGFGLQGNRYSGKS</sequence>
<keyword evidence="6" id="KW-1185">Reference proteome</keyword>
<dbReference type="PANTHER" id="PTHR40389">
    <property type="entry name" value="ENDOGENOUS RETROVIRUS GROUP K MEMBER 24 GAG POLYPROTEIN-RELATED"/>
    <property type="match status" value="1"/>
</dbReference>
<evidence type="ECO:0000313" key="6">
    <source>
        <dbReference type="Proteomes" id="UP000593571"/>
    </source>
</evidence>
<dbReference type="GO" id="GO:0003676">
    <property type="term" value="F:nucleic acid binding"/>
    <property type="evidence" value="ECO:0007669"/>
    <property type="project" value="InterPro"/>
</dbReference>
<evidence type="ECO:0000256" key="2">
    <source>
        <dbReference type="PROSITE-ProRule" id="PRU00047"/>
    </source>
</evidence>
<keyword evidence="2" id="KW-0862">Zinc</keyword>
<feature type="region of interest" description="Disordered" evidence="3">
    <location>
        <begin position="117"/>
        <end position="137"/>
    </location>
</feature>
<dbReference type="Gene3D" id="1.10.1200.30">
    <property type="match status" value="1"/>
</dbReference>
<dbReference type="EMBL" id="JACASE010000005">
    <property type="protein sequence ID" value="KAF6466093.1"/>
    <property type="molecule type" value="Genomic_DNA"/>
</dbReference>
<dbReference type="Pfam" id="PF19317">
    <property type="entry name" value="Gag_p24_C"/>
    <property type="match status" value="1"/>
</dbReference>
<comment type="caution">
    <text evidence="5">The sequence shown here is derived from an EMBL/GenBank/DDBJ whole genome shotgun (WGS) entry which is preliminary data.</text>
</comment>
<dbReference type="GO" id="GO:0016787">
    <property type="term" value="F:hydrolase activity"/>
    <property type="evidence" value="ECO:0007669"/>
    <property type="project" value="UniProtKB-KW"/>
</dbReference>
<dbReference type="InterPro" id="IPR045345">
    <property type="entry name" value="Gag_p24_C"/>
</dbReference>
<evidence type="ECO:0000313" key="5">
    <source>
        <dbReference type="EMBL" id="KAF6466093.1"/>
    </source>
</evidence>
<dbReference type="InterPro" id="IPR036875">
    <property type="entry name" value="Znf_CCHC_sf"/>
</dbReference>
<dbReference type="Gene3D" id="2.70.40.10">
    <property type="match status" value="1"/>
</dbReference>
<keyword evidence="1" id="KW-0378">Hydrolase</keyword>
<dbReference type="InterPro" id="IPR033704">
    <property type="entry name" value="dUTPase_trimeric"/>
</dbReference>
<dbReference type="InterPro" id="IPR001878">
    <property type="entry name" value="Znf_CCHC"/>
</dbReference>
<dbReference type="SMART" id="SM00343">
    <property type="entry name" value="ZnF_C2HC"/>
    <property type="match status" value="2"/>
</dbReference>
<dbReference type="SUPFAM" id="SSF57756">
    <property type="entry name" value="Retrovirus zinc finger-like domains"/>
    <property type="match status" value="1"/>
</dbReference>
<evidence type="ECO:0000256" key="1">
    <source>
        <dbReference type="ARBA" id="ARBA00022801"/>
    </source>
</evidence>
<dbReference type="AlphaFoldDB" id="A0A7J8H1A4"/>
<accession>A0A7J8H1A4</accession>
<protein>
    <recommendedName>
        <fullName evidence="4">CCHC-type domain-containing protein</fullName>
    </recommendedName>
</protein>
<dbReference type="PROSITE" id="PS50158">
    <property type="entry name" value="ZF_CCHC"/>
    <property type="match status" value="1"/>
</dbReference>
<evidence type="ECO:0000256" key="3">
    <source>
        <dbReference type="SAM" id="MobiDB-lite"/>
    </source>
</evidence>
<keyword evidence="2" id="KW-0863">Zinc-finger</keyword>
<dbReference type="Gene3D" id="4.10.60.10">
    <property type="entry name" value="Zinc finger, CCHC-type"/>
    <property type="match status" value="1"/>
</dbReference>
<dbReference type="Proteomes" id="UP000593571">
    <property type="component" value="Unassembled WGS sequence"/>
</dbReference>
<feature type="domain" description="CCHC-type" evidence="4">
    <location>
        <begin position="93"/>
        <end position="109"/>
    </location>
</feature>
<dbReference type="SUPFAM" id="SSF51283">
    <property type="entry name" value="dUTPase-like"/>
    <property type="match status" value="1"/>
</dbReference>
<dbReference type="CDD" id="cd07557">
    <property type="entry name" value="trimeric_dUTPase"/>
    <property type="match status" value="1"/>
</dbReference>
<dbReference type="InterPro" id="IPR036157">
    <property type="entry name" value="dUTPase-like_sf"/>
</dbReference>
<dbReference type="SUPFAM" id="SSF47353">
    <property type="entry name" value="Retrovirus capsid dimerization domain-like"/>
    <property type="match status" value="1"/>
</dbReference>
<dbReference type="Pfam" id="PF00692">
    <property type="entry name" value="dUTPase"/>
    <property type="match status" value="1"/>
</dbReference>
<proteinExistence type="predicted"/>
<dbReference type="InterPro" id="IPR050195">
    <property type="entry name" value="Primate_lentivir_Gag_pol-like"/>
</dbReference>